<evidence type="ECO:0000256" key="2">
    <source>
        <dbReference type="ARBA" id="ARBA00023043"/>
    </source>
</evidence>
<dbReference type="PROSITE" id="PS50088">
    <property type="entry name" value="ANK_REPEAT"/>
    <property type="match status" value="7"/>
</dbReference>
<dbReference type="PROSITE" id="PS50225">
    <property type="entry name" value="SOCS"/>
    <property type="match status" value="1"/>
</dbReference>
<dbReference type="PROSITE" id="PS50297">
    <property type="entry name" value="ANK_REP_REGION"/>
    <property type="match status" value="6"/>
</dbReference>
<protein>
    <recommendedName>
        <fullName evidence="4">SOCS box domain-containing protein</fullName>
    </recommendedName>
</protein>
<feature type="domain" description="SOCS box" evidence="4">
    <location>
        <begin position="458"/>
        <end position="499"/>
    </location>
</feature>
<feature type="repeat" description="ANK" evidence="3">
    <location>
        <begin position="171"/>
        <end position="203"/>
    </location>
</feature>
<keyword evidence="6" id="KW-1185">Reference proteome</keyword>
<dbReference type="PANTHER" id="PTHR24126">
    <property type="entry name" value="ANKYRIN REPEAT, PH AND SEC7 DOMAIN CONTAINING PROTEIN SECG-RELATED"/>
    <property type="match status" value="1"/>
</dbReference>
<proteinExistence type="predicted"/>
<dbReference type="SUPFAM" id="SSF48403">
    <property type="entry name" value="Ankyrin repeat"/>
    <property type="match status" value="2"/>
</dbReference>
<accession>A0AAN8JFP2</accession>
<feature type="repeat" description="ANK" evidence="3">
    <location>
        <begin position="62"/>
        <end position="94"/>
    </location>
</feature>
<dbReference type="Gene3D" id="1.25.40.20">
    <property type="entry name" value="Ankyrin repeat-containing domain"/>
    <property type="match status" value="4"/>
</dbReference>
<feature type="repeat" description="ANK" evidence="3">
    <location>
        <begin position="276"/>
        <end position="308"/>
    </location>
</feature>
<reference evidence="5 6" key="1">
    <citation type="submission" date="2024-01" db="EMBL/GenBank/DDBJ databases">
        <title>The genome of the rayed Mediterranean limpet Patella caerulea (Linnaeus, 1758).</title>
        <authorList>
            <person name="Anh-Thu Weber A."/>
            <person name="Halstead-Nussloch G."/>
        </authorList>
    </citation>
    <scope>NUCLEOTIDE SEQUENCE [LARGE SCALE GENOMIC DNA]</scope>
    <source>
        <strain evidence="5">AATW-2023a</strain>
        <tissue evidence="5">Whole specimen</tissue>
    </source>
</reference>
<dbReference type="PRINTS" id="PR01415">
    <property type="entry name" value="ANKYRIN"/>
</dbReference>
<keyword evidence="1" id="KW-0677">Repeat</keyword>
<keyword evidence="2 3" id="KW-0040">ANK repeat</keyword>
<dbReference type="Proteomes" id="UP001347796">
    <property type="component" value="Unassembled WGS sequence"/>
</dbReference>
<dbReference type="InterPro" id="IPR001496">
    <property type="entry name" value="SOCS_box"/>
</dbReference>
<dbReference type="InterPro" id="IPR036770">
    <property type="entry name" value="Ankyrin_rpt-contain_sf"/>
</dbReference>
<evidence type="ECO:0000259" key="4">
    <source>
        <dbReference type="PROSITE" id="PS50225"/>
    </source>
</evidence>
<evidence type="ECO:0000313" key="6">
    <source>
        <dbReference type="Proteomes" id="UP001347796"/>
    </source>
</evidence>
<dbReference type="AlphaFoldDB" id="A0AAN8JFP2"/>
<evidence type="ECO:0000256" key="3">
    <source>
        <dbReference type="PROSITE-ProRule" id="PRU00023"/>
    </source>
</evidence>
<evidence type="ECO:0000256" key="1">
    <source>
        <dbReference type="ARBA" id="ARBA00022737"/>
    </source>
</evidence>
<sequence>MLHTAIKEGRKDDALDLLKSGVHVDIFVENKSVIYTAVLHRQYDVLEYVLQHKEVNMEDGYYTETPLHCACKNSDLKAVEMLIAAGAKVNAVDQNNCTPLWLAVEAGRKDIVDFLLKECLIKVDLNTPCKDRFMAKDAKCTPINKAAEMNNTEIVRMLASHGADVNFPNNHGRVALHHACYTGNKEMVEILLNYHCEVDLVDEDSISPFYVACKHNHHEIVNLLIDQGCDVNKPRSDSGWHCRGFSPLHVATQYHQTKAVRALLAAGADVNQGDFRHVQPVALACEEGQIEILNLLLQYNADVNHKDKNGSVALAYCFEFSYPNEILKRLLQEHVDVNVRMFDQEPILHFSVRHFSVEIPSLLVNNGAKLNILDKRELNALYYSINMGKIATSSLLLVHGARITEYELENALTSLKITYKLVEVILEIINMDMIRNVLPKFESHHKEICDLVKNVLCQPSSLKRLCRDVIRGTISKKTSRSILPLIQAIKLPDIIVSYLTCQIHLHPI</sequence>
<feature type="repeat" description="ANK" evidence="3">
    <location>
        <begin position="343"/>
        <end position="375"/>
    </location>
</feature>
<gene>
    <name evidence="5" type="ORF">SNE40_016885</name>
</gene>
<evidence type="ECO:0000313" key="5">
    <source>
        <dbReference type="EMBL" id="KAK6173434.1"/>
    </source>
</evidence>
<name>A0AAN8JFP2_PATCE</name>
<feature type="repeat" description="ANK" evidence="3">
    <location>
        <begin position="138"/>
        <end position="170"/>
    </location>
</feature>
<dbReference type="SMART" id="SM00248">
    <property type="entry name" value="ANK"/>
    <property type="match status" value="11"/>
</dbReference>
<dbReference type="Pfam" id="PF12796">
    <property type="entry name" value="Ank_2"/>
    <property type="match status" value="4"/>
</dbReference>
<organism evidence="5 6">
    <name type="scientific">Patella caerulea</name>
    <name type="common">Rayed Mediterranean limpet</name>
    <dbReference type="NCBI Taxonomy" id="87958"/>
    <lineage>
        <taxon>Eukaryota</taxon>
        <taxon>Metazoa</taxon>
        <taxon>Spiralia</taxon>
        <taxon>Lophotrochozoa</taxon>
        <taxon>Mollusca</taxon>
        <taxon>Gastropoda</taxon>
        <taxon>Patellogastropoda</taxon>
        <taxon>Patelloidea</taxon>
        <taxon>Patellidae</taxon>
        <taxon>Patella</taxon>
    </lineage>
</organism>
<comment type="caution">
    <text evidence="5">The sequence shown here is derived from an EMBL/GenBank/DDBJ whole genome shotgun (WGS) entry which is preliminary data.</text>
</comment>
<dbReference type="EMBL" id="JAZGQO010000011">
    <property type="protein sequence ID" value="KAK6173434.1"/>
    <property type="molecule type" value="Genomic_DNA"/>
</dbReference>
<dbReference type="InterPro" id="IPR002110">
    <property type="entry name" value="Ankyrin_rpt"/>
</dbReference>
<feature type="repeat" description="ANK" evidence="3">
    <location>
        <begin position="243"/>
        <end position="275"/>
    </location>
</feature>
<feature type="repeat" description="ANK" evidence="3">
    <location>
        <begin position="204"/>
        <end position="236"/>
    </location>
</feature>